<accession>A0A7W9W7K1</accession>
<dbReference type="InterPro" id="IPR001845">
    <property type="entry name" value="HTH_ArsR_DNA-bd_dom"/>
</dbReference>
<dbReference type="SMART" id="SM00418">
    <property type="entry name" value="HTH_ARSR"/>
    <property type="match status" value="1"/>
</dbReference>
<name>A0A7W9W7K1_ARMRO</name>
<evidence type="ECO:0000313" key="5">
    <source>
        <dbReference type="EMBL" id="MBB6051753.1"/>
    </source>
</evidence>
<dbReference type="GO" id="GO:0003677">
    <property type="term" value="F:DNA binding"/>
    <property type="evidence" value="ECO:0007669"/>
    <property type="project" value="UniProtKB-KW"/>
</dbReference>
<dbReference type="PANTHER" id="PTHR43132:SF2">
    <property type="entry name" value="ARSENICAL RESISTANCE OPERON REPRESSOR ARSR-RELATED"/>
    <property type="match status" value="1"/>
</dbReference>
<dbReference type="InterPro" id="IPR051011">
    <property type="entry name" value="Metal_resp_trans_reg"/>
</dbReference>
<dbReference type="Pfam" id="PF12840">
    <property type="entry name" value="HTH_20"/>
    <property type="match status" value="1"/>
</dbReference>
<proteinExistence type="predicted"/>
<keyword evidence="2" id="KW-0238">DNA-binding</keyword>
<dbReference type="RefSeq" id="WP_221290090.1">
    <property type="nucleotide sequence ID" value="NZ_JACHGW010000003.1"/>
</dbReference>
<keyword evidence="6" id="KW-1185">Reference proteome</keyword>
<evidence type="ECO:0000313" key="6">
    <source>
        <dbReference type="Proteomes" id="UP000520814"/>
    </source>
</evidence>
<sequence length="91" mass="10230">MLEAAAPVIRTIAHPLRLRILDYLDHQGASNVSQIVAVCDAEQAVVSQQLRILKDQGILSNRREGNFVFYELKDRSVLFLLGCIRNHQCAV</sequence>
<dbReference type="SUPFAM" id="SSF46785">
    <property type="entry name" value="Winged helix' DNA-binding domain"/>
    <property type="match status" value="1"/>
</dbReference>
<dbReference type="AlphaFoldDB" id="A0A7W9W7K1"/>
<dbReference type="Proteomes" id="UP000520814">
    <property type="component" value="Unassembled WGS sequence"/>
</dbReference>
<dbReference type="NCBIfam" id="NF033788">
    <property type="entry name" value="HTH_metalloreg"/>
    <property type="match status" value="1"/>
</dbReference>
<gene>
    <name evidence="5" type="ORF">HNQ39_003563</name>
</gene>
<dbReference type="PRINTS" id="PR00778">
    <property type="entry name" value="HTHARSR"/>
</dbReference>
<comment type="caution">
    <text evidence="5">The sequence shown here is derived from an EMBL/GenBank/DDBJ whole genome shotgun (WGS) entry which is preliminary data.</text>
</comment>
<reference evidence="5 6" key="1">
    <citation type="submission" date="2020-08" db="EMBL/GenBank/DDBJ databases">
        <title>Genomic Encyclopedia of Type Strains, Phase IV (KMG-IV): sequencing the most valuable type-strain genomes for metagenomic binning, comparative biology and taxonomic classification.</title>
        <authorList>
            <person name="Goeker M."/>
        </authorList>
    </citation>
    <scope>NUCLEOTIDE SEQUENCE [LARGE SCALE GENOMIC DNA]</scope>
    <source>
        <strain evidence="5 6">DSM 23562</strain>
    </source>
</reference>
<dbReference type="InterPro" id="IPR036390">
    <property type="entry name" value="WH_DNA-bd_sf"/>
</dbReference>
<dbReference type="GO" id="GO:0003700">
    <property type="term" value="F:DNA-binding transcription factor activity"/>
    <property type="evidence" value="ECO:0007669"/>
    <property type="project" value="InterPro"/>
</dbReference>
<dbReference type="InterPro" id="IPR011991">
    <property type="entry name" value="ArsR-like_HTH"/>
</dbReference>
<dbReference type="EMBL" id="JACHGW010000003">
    <property type="protein sequence ID" value="MBB6051753.1"/>
    <property type="molecule type" value="Genomic_DNA"/>
</dbReference>
<evidence type="ECO:0000256" key="1">
    <source>
        <dbReference type="ARBA" id="ARBA00023015"/>
    </source>
</evidence>
<dbReference type="PANTHER" id="PTHR43132">
    <property type="entry name" value="ARSENICAL RESISTANCE OPERON REPRESSOR ARSR-RELATED"/>
    <property type="match status" value="1"/>
</dbReference>
<dbReference type="InterPro" id="IPR036388">
    <property type="entry name" value="WH-like_DNA-bd_sf"/>
</dbReference>
<evidence type="ECO:0000259" key="4">
    <source>
        <dbReference type="PROSITE" id="PS50987"/>
    </source>
</evidence>
<keyword evidence="1" id="KW-0805">Transcription regulation</keyword>
<keyword evidence="3" id="KW-0804">Transcription</keyword>
<organism evidence="5 6">
    <name type="scientific">Armatimonas rosea</name>
    <dbReference type="NCBI Taxonomy" id="685828"/>
    <lineage>
        <taxon>Bacteria</taxon>
        <taxon>Bacillati</taxon>
        <taxon>Armatimonadota</taxon>
        <taxon>Armatimonadia</taxon>
        <taxon>Armatimonadales</taxon>
        <taxon>Armatimonadaceae</taxon>
        <taxon>Armatimonas</taxon>
    </lineage>
</organism>
<feature type="domain" description="HTH arsR-type" evidence="4">
    <location>
        <begin position="1"/>
        <end position="91"/>
    </location>
</feature>
<evidence type="ECO:0000256" key="3">
    <source>
        <dbReference type="ARBA" id="ARBA00023163"/>
    </source>
</evidence>
<evidence type="ECO:0000256" key="2">
    <source>
        <dbReference type="ARBA" id="ARBA00023125"/>
    </source>
</evidence>
<protein>
    <submittedName>
        <fullName evidence="5">ArsR family transcriptional regulator</fullName>
    </submittedName>
</protein>
<dbReference type="CDD" id="cd00090">
    <property type="entry name" value="HTH_ARSR"/>
    <property type="match status" value="1"/>
</dbReference>
<dbReference type="Gene3D" id="1.10.10.10">
    <property type="entry name" value="Winged helix-like DNA-binding domain superfamily/Winged helix DNA-binding domain"/>
    <property type="match status" value="1"/>
</dbReference>
<dbReference type="PROSITE" id="PS50987">
    <property type="entry name" value="HTH_ARSR_2"/>
    <property type="match status" value="1"/>
</dbReference>